<proteinExistence type="predicted"/>
<keyword evidence="1" id="KW-0812">Transmembrane</keyword>
<dbReference type="RefSeq" id="WP_187257815.1">
    <property type="nucleotide sequence ID" value="NZ_JBHULF010000020.1"/>
</dbReference>
<feature type="transmembrane region" description="Helical" evidence="1">
    <location>
        <begin position="337"/>
        <end position="368"/>
    </location>
</feature>
<feature type="transmembrane region" description="Helical" evidence="1">
    <location>
        <begin position="271"/>
        <end position="293"/>
    </location>
</feature>
<keyword evidence="1" id="KW-0472">Membrane</keyword>
<feature type="transmembrane region" description="Helical" evidence="1">
    <location>
        <begin position="49"/>
        <end position="67"/>
    </location>
</feature>
<accession>A0ABR7MBR8</accession>
<evidence type="ECO:0000313" key="2">
    <source>
        <dbReference type="EMBL" id="MBC6492492.1"/>
    </source>
</evidence>
<feature type="transmembrane region" description="Helical" evidence="1">
    <location>
        <begin position="374"/>
        <end position="390"/>
    </location>
</feature>
<feature type="transmembrane region" description="Helical" evidence="1">
    <location>
        <begin position="141"/>
        <end position="162"/>
    </location>
</feature>
<reference evidence="2 3" key="1">
    <citation type="submission" date="2016-07" db="EMBL/GenBank/DDBJ databases">
        <title>Genome analysis of Flavihumibacter stibioxidans YS-17.</title>
        <authorList>
            <person name="Shi K."/>
            <person name="Han Y."/>
            <person name="Wang G."/>
        </authorList>
    </citation>
    <scope>NUCLEOTIDE SEQUENCE [LARGE SCALE GENOMIC DNA]</scope>
    <source>
        <strain evidence="2 3">YS-17</strain>
    </source>
</reference>
<feature type="transmembrane region" description="Helical" evidence="1">
    <location>
        <begin position="305"/>
        <end position="325"/>
    </location>
</feature>
<gene>
    <name evidence="2" type="ORF">BC349_15635</name>
</gene>
<evidence type="ECO:0000313" key="3">
    <source>
        <dbReference type="Proteomes" id="UP000765802"/>
    </source>
</evidence>
<evidence type="ECO:0000256" key="1">
    <source>
        <dbReference type="SAM" id="Phobius"/>
    </source>
</evidence>
<comment type="caution">
    <text evidence="2">The sequence shown here is derived from an EMBL/GenBank/DDBJ whole genome shotgun (WGS) entry which is preliminary data.</text>
</comment>
<feature type="transmembrane region" description="Helical" evidence="1">
    <location>
        <begin position="79"/>
        <end position="95"/>
    </location>
</feature>
<feature type="transmembrane region" description="Helical" evidence="1">
    <location>
        <begin position="231"/>
        <end position="251"/>
    </location>
</feature>
<organism evidence="2 3">
    <name type="scientific">Flavihumibacter stibioxidans</name>
    <dbReference type="NCBI Taxonomy" id="1834163"/>
    <lineage>
        <taxon>Bacteria</taxon>
        <taxon>Pseudomonadati</taxon>
        <taxon>Bacteroidota</taxon>
        <taxon>Chitinophagia</taxon>
        <taxon>Chitinophagales</taxon>
        <taxon>Chitinophagaceae</taxon>
        <taxon>Flavihumibacter</taxon>
    </lineage>
</organism>
<feature type="transmembrane region" description="Helical" evidence="1">
    <location>
        <begin position="12"/>
        <end position="37"/>
    </location>
</feature>
<protein>
    <submittedName>
        <fullName evidence="2">Uncharacterized protein</fullName>
    </submittedName>
</protein>
<sequence>MNPTGKKWCRIALFNLLLVAIAGVLLRLKILVALPWLHHKNLLHGHSHFAFAGWVSLFLMGALVGLLPERLSAKYGRILLAYAVSAYGMLISFPFQGYGAVSIFFSTLSVLFSWWFAVVLWKDLAGAGLATLVSNAIRWSLVFLVISAAGTFFLAWLMATHVNNARLYFAAIYFYLHFQYNGWFFFAILALFFSQLPLILQERLRQPVLWLAMAAIPAYFLSALWMSLPSWMYIAAVLAALAQTAAFIILLKNLLPYVRNFFTGKSLRTVWLLSLMALCIKFLLQGLSVFPALSKYAFAYRPVVIGYLHLVLLGFVSFFLFGWLIRHDYIPAAAKKLPASVWLFIIGFVLTEGTLMAQGITSMFFVAIPHTNEMLLVAALFLLAGIAWMNRQTTYSPRPL</sequence>
<feature type="transmembrane region" description="Helical" evidence="1">
    <location>
        <begin position="207"/>
        <end position="225"/>
    </location>
</feature>
<dbReference type="EMBL" id="MBUA01000028">
    <property type="protein sequence ID" value="MBC6492492.1"/>
    <property type="molecule type" value="Genomic_DNA"/>
</dbReference>
<feature type="transmembrane region" description="Helical" evidence="1">
    <location>
        <begin position="182"/>
        <end position="200"/>
    </location>
</feature>
<dbReference type="Proteomes" id="UP000765802">
    <property type="component" value="Unassembled WGS sequence"/>
</dbReference>
<name>A0ABR7MBR8_9BACT</name>
<keyword evidence="1" id="KW-1133">Transmembrane helix</keyword>
<keyword evidence="3" id="KW-1185">Reference proteome</keyword>